<gene>
    <name evidence="1" type="ORF">M8523_14800</name>
</gene>
<evidence type="ECO:0000313" key="2">
    <source>
        <dbReference type="Proteomes" id="UP001165667"/>
    </source>
</evidence>
<dbReference type="AlphaFoldDB" id="A0AA41YVF4"/>
<sequence>MARTMLRAFVTPDRQPAEPSLGDHPKQVTAMRMQPSFSAWRPRLTATVAACLASLMAFVATPSHAEDRFVPAAPEPGTDIPAATVKFGMRPYADNTFYIIGMKKNWFQDVGISFDPAPYGLKANDSNVTTLLLNGQLDIISEFCPLMLPTYKDATKLKCIGFTDNFLANAILANPALKLKSFKDYIAEGKSFEDALKAALAPMKGKQLVGAPELSDRAFEEYVNKVSGAGFTLQVLDDAKSLVLAKAGRENFVNPEGAPIVYTLRQAGWTDLVDIDDLIKHGPGGVASPIEPLIGIVGIGANSDYVNAHQNTVLRFMSVVWRIIDETKKDPSLYDLQAPYLNSMAGTSLDGKGVEETVKILHPFTSFADDKQYYDDASGTTYYANVYSAIIKDFEAHGVIPKGKMTPDDFVWGGPIWHQMVEYKTKTDDLMDKMKGKTLAADKQALADKAKAFYAGYDYLDSYRLALAASM</sequence>
<reference evidence="1" key="1">
    <citation type="submission" date="2022-05" db="EMBL/GenBank/DDBJ databases">
        <authorList>
            <person name="Pankratov T."/>
        </authorList>
    </citation>
    <scope>NUCLEOTIDE SEQUENCE</scope>
    <source>
        <strain evidence="1">BP6-180914</strain>
    </source>
</reference>
<protein>
    <submittedName>
        <fullName evidence="1">Uncharacterized protein</fullName>
    </submittedName>
</protein>
<name>A0AA41YVF4_9HYPH</name>
<evidence type="ECO:0000313" key="1">
    <source>
        <dbReference type="EMBL" id="MCW6509291.1"/>
    </source>
</evidence>
<keyword evidence="2" id="KW-1185">Reference proteome</keyword>
<dbReference type="Proteomes" id="UP001165667">
    <property type="component" value="Unassembled WGS sequence"/>
</dbReference>
<proteinExistence type="predicted"/>
<dbReference type="EMBL" id="JAMOIM010000009">
    <property type="protein sequence ID" value="MCW6509291.1"/>
    <property type="molecule type" value="Genomic_DNA"/>
</dbReference>
<comment type="caution">
    <text evidence="1">The sequence shown here is derived from an EMBL/GenBank/DDBJ whole genome shotgun (WGS) entry which is preliminary data.</text>
</comment>
<organism evidence="1 2">
    <name type="scientific">Lichenifustis flavocetrariae</name>
    <dbReference type="NCBI Taxonomy" id="2949735"/>
    <lineage>
        <taxon>Bacteria</taxon>
        <taxon>Pseudomonadati</taxon>
        <taxon>Pseudomonadota</taxon>
        <taxon>Alphaproteobacteria</taxon>
        <taxon>Hyphomicrobiales</taxon>
        <taxon>Lichenihabitantaceae</taxon>
        <taxon>Lichenifustis</taxon>
    </lineage>
</organism>
<accession>A0AA41YVF4</accession>
<dbReference type="Gene3D" id="3.40.190.10">
    <property type="entry name" value="Periplasmic binding protein-like II"/>
    <property type="match status" value="1"/>
</dbReference>
<dbReference type="RefSeq" id="WP_282585663.1">
    <property type="nucleotide sequence ID" value="NZ_JAMOIM010000009.1"/>
</dbReference>